<reference evidence="5 6" key="1">
    <citation type="journal article" date="2011" name="Stand. Genomic Sci.">
        <title>High quality draft genome sequence of Segniliparus rugosus CDC 945(T)= (ATCC BAA-974(T)).</title>
        <authorList>
            <person name="Earl A.M."/>
            <person name="Desjardins C.A."/>
            <person name="Fitzgerald M.G."/>
            <person name="Arachchi H.M."/>
            <person name="Zeng Q."/>
            <person name="Mehta T."/>
            <person name="Griggs A."/>
            <person name="Birren B.W."/>
            <person name="Toney N.C."/>
            <person name="Carr J."/>
            <person name="Posey J."/>
            <person name="Butler W.R."/>
        </authorList>
    </citation>
    <scope>NUCLEOTIDE SEQUENCE [LARGE SCALE GENOMIC DNA]</scope>
    <source>
        <strain evidence="6">ATCC BAA-974 / DSM 45345 / CCUG 50838 / CIP 108380 / JCM 13579 / CDC 945</strain>
    </source>
</reference>
<dbReference type="PANTHER" id="PTHR43191:SF2">
    <property type="entry name" value="RRNA METHYLTRANSFERASE 3, MITOCHONDRIAL"/>
    <property type="match status" value="1"/>
</dbReference>
<dbReference type="STRING" id="679197.HMPREF9336_01154"/>
<name>E5XNT3_SEGRC</name>
<dbReference type="HOGENOM" id="CLU_021322_3_1_11"/>
<dbReference type="RefSeq" id="WP_021030841.1">
    <property type="nucleotide sequence ID" value="NZ_KI391954.1"/>
</dbReference>
<dbReference type="InterPro" id="IPR029064">
    <property type="entry name" value="Ribosomal_eL30-like_sf"/>
</dbReference>
<dbReference type="Gene3D" id="3.30.1330.30">
    <property type="match status" value="1"/>
</dbReference>
<evidence type="ECO:0000259" key="4">
    <source>
        <dbReference type="SMART" id="SM00967"/>
    </source>
</evidence>
<dbReference type="GO" id="GO:0032259">
    <property type="term" value="P:methylation"/>
    <property type="evidence" value="ECO:0007669"/>
    <property type="project" value="UniProtKB-KW"/>
</dbReference>
<dbReference type="InterPro" id="IPR029026">
    <property type="entry name" value="tRNA_m1G_MTases_N"/>
</dbReference>
<keyword evidence="3" id="KW-0808">Transferase</keyword>
<proteinExistence type="inferred from homology"/>
<dbReference type="SMART" id="SM00967">
    <property type="entry name" value="SpoU_sub_bind"/>
    <property type="match status" value="1"/>
</dbReference>
<dbReference type="EMBL" id="ACZI02000003">
    <property type="protein sequence ID" value="EFV13988.2"/>
    <property type="molecule type" value="Genomic_DNA"/>
</dbReference>
<evidence type="ECO:0000313" key="6">
    <source>
        <dbReference type="Proteomes" id="UP000004816"/>
    </source>
</evidence>
<evidence type="ECO:0000256" key="1">
    <source>
        <dbReference type="ARBA" id="ARBA00007228"/>
    </source>
</evidence>
<accession>E5XNT3</accession>
<organism evidence="5 6">
    <name type="scientific">Segniliparus rugosus (strain ATCC BAA-974 / DSM 45345 / CCUG 50838 / CIP 108380 / JCM 13579 / CDC 945)</name>
    <dbReference type="NCBI Taxonomy" id="679197"/>
    <lineage>
        <taxon>Bacteria</taxon>
        <taxon>Bacillati</taxon>
        <taxon>Actinomycetota</taxon>
        <taxon>Actinomycetes</taxon>
        <taxon>Mycobacteriales</taxon>
        <taxon>Segniliparaceae</taxon>
        <taxon>Segniliparus</taxon>
    </lineage>
</organism>
<protein>
    <recommendedName>
        <fullName evidence="4">RNA 2-O ribose methyltransferase substrate binding domain-containing protein</fullName>
    </recommendedName>
</protein>
<dbReference type="SUPFAM" id="SSF75217">
    <property type="entry name" value="alpha/beta knot"/>
    <property type="match status" value="1"/>
</dbReference>
<dbReference type="GO" id="GO:0005737">
    <property type="term" value="C:cytoplasm"/>
    <property type="evidence" value="ECO:0007669"/>
    <property type="project" value="UniProtKB-ARBA"/>
</dbReference>
<dbReference type="CDD" id="cd18095">
    <property type="entry name" value="SpoU-like_rRNA-MTase"/>
    <property type="match status" value="1"/>
</dbReference>
<dbReference type="InterPro" id="IPR029028">
    <property type="entry name" value="Alpha/beta_knot_MTases"/>
</dbReference>
<comment type="similarity">
    <text evidence="1">Belongs to the class IV-like SAM-binding methyltransferase superfamily. RNA methyltransferase TrmH family.</text>
</comment>
<dbReference type="Gene3D" id="3.40.1280.10">
    <property type="match status" value="1"/>
</dbReference>
<evidence type="ECO:0000256" key="3">
    <source>
        <dbReference type="ARBA" id="ARBA00022679"/>
    </source>
</evidence>
<dbReference type="eggNOG" id="COG0566">
    <property type="taxonomic scope" value="Bacteria"/>
</dbReference>
<keyword evidence="2" id="KW-0489">Methyltransferase</keyword>
<dbReference type="InterPro" id="IPR013123">
    <property type="entry name" value="SpoU_subst-bd"/>
</dbReference>
<dbReference type="GO" id="GO:0006396">
    <property type="term" value="P:RNA processing"/>
    <property type="evidence" value="ECO:0007669"/>
    <property type="project" value="InterPro"/>
</dbReference>
<dbReference type="Pfam" id="PF08032">
    <property type="entry name" value="SpoU_sub_bind"/>
    <property type="match status" value="1"/>
</dbReference>
<keyword evidence="6" id="KW-1185">Reference proteome</keyword>
<dbReference type="GO" id="GO:0003723">
    <property type="term" value="F:RNA binding"/>
    <property type="evidence" value="ECO:0007669"/>
    <property type="project" value="InterPro"/>
</dbReference>
<dbReference type="PANTHER" id="PTHR43191">
    <property type="entry name" value="RRNA METHYLTRANSFERASE 3"/>
    <property type="match status" value="1"/>
</dbReference>
<gene>
    <name evidence="5" type="ORF">HMPREF9336_01154</name>
</gene>
<comment type="caution">
    <text evidence="5">The sequence shown here is derived from an EMBL/GenBank/DDBJ whole genome shotgun (WGS) entry which is preliminary data.</text>
</comment>
<dbReference type="InterPro" id="IPR051259">
    <property type="entry name" value="rRNA_Methyltransferase"/>
</dbReference>
<dbReference type="Pfam" id="PF00588">
    <property type="entry name" value="SpoU_methylase"/>
    <property type="match status" value="1"/>
</dbReference>
<dbReference type="SUPFAM" id="SSF55315">
    <property type="entry name" value="L30e-like"/>
    <property type="match status" value="1"/>
</dbReference>
<evidence type="ECO:0000313" key="5">
    <source>
        <dbReference type="EMBL" id="EFV13988.2"/>
    </source>
</evidence>
<sequence>MVEAAKLLSPVGRRKAGEFLAEGPNNVQAALATGRALELFASEAASAEHGELIDSAQRAGVPTRLVDERAARKLTDAVAPVGLAARCPLLDRGLAEVLAGEDPERLVVVLVEPRDPGNLGTVLRAAHAFGASAFLVLGDGVDPHNPKAARSSAGSLFAVPLARERDVAAGVAALRTAGLRLFATTADGELPLGRAGSELSGPCAWLFGNEAHGLPEPVARAADHRVAVPMRPAAGFAPPESLNLAVAAGICLYETARLRS</sequence>
<dbReference type="GO" id="GO:0008173">
    <property type="term" value="F:RNA methyltransferase activity"/>
    <property type="evidence" value="ECO:0007669"/>
    <property type="project" value="InterPro"/>
</dbReference>
<evidence type="ECO:0000256" key="2">
    <source>
        <dbReference type="ARBA" id="ARBA00022603"/>
    </source>
</evidence>
<dbReference type="InterPro" id="IPR001537">
    <property type="entry name" value="SpoU_MeTrfase"/>
</dbReference>
<dbReference type="AlphaFoldDB" id="E5XNT3"/>
<feature type="domain" description="RNA 2-O ribose methyltransferase substrate binding" evidence="4">
    <location>
        <begin position="20"/>
        <end position="93"/>
    </location>
</feature>
<dbReference type="Proteomes" id="UP000004816">
    <property type="component" value="Unassembled WGS sequence"/>
</dbReference>